<dbReference type="InterPro" id="IPR036390">
    <property type="entry name" value="WH_DNA-bd_sf"/>
</dbReference>
<dbReference type="InterPro" id="IPR043129">
    <property type="entry name" value="ATPase_NBD"/>
</dbReference>
<comment type="caution">
    <text evidence="3">The sequence shown here is derived from an EMBL/GenBank/DDBJ whole genome shotgun (WGS) entry which is preliminary data.</text>
</comment>
<dbReference type="Gene3D" id="1.10.10.10">
    <property type="entry name" value="Winged helix-like DNA-binding domain superfamily/Winged helix DNA-binding domain"/>
    <property type="match status" value="1"/>
</dbReference>
<keyword evidence="4" id="KW-1185">Reference proteome</keyword>
<evidence type="ECO:0000256" key="1">
    <source>
        <dbReference type="ARBA" id="ARBA00006479"/>
    </source>
</evidence>
<organism evidence="3 4">
    <name type="scientific">Actinomadura yumaensis</name>
    <dbReference type="NCBI Taxonomy" id="111807"/>
    <lineage>
        <taxon>Bacteria</taxon>
        <taxon>Bacillati</taxon>
        <taxon>Actinomycetota</taxon>
        <taxon>Actinomycetes</taxon>
        <taxon>Streptosporangiales</taxon>
        <taxon>Thermomonosporaceae</taxon>
        <taxon>Actinomadura</taxon>
    </lineage>
</organism>
<proteinExistence type="inferred from homology"/>
<dbReference type="Pfam" id="PF12802">
    <property type="entry name" value="MarR_2"/>
    <property type="match status" value="1"/>
</dbReference>
<comment type="similarity">
    <text evidence="1">Belongs to the ROK (NagC/XylR) family.</text>
</comment>
<dbReference type="CDD" id="cd23763">
    <property type="entry name" value="ASKHA_ATPase_ROK"/>
    <property type="match status" value="1"/>
</dbReference>
<evidence type="ECO:0000313" key="4">
    <source>
        <dbReference type="Proteomes" id="UP001596380"/>
    </source>
</evidence>
<dbReference type="PANTHER" id="PTHR18964">
    <property type="entry name" value="ROK (REPRESSOR, ORF, KINASE) FAMILY"/>
    <property type="match status" value="1"/>
</dbReference>
<dbReference type="SUPFAM" id="SSF46785">
    <property type="entry name" value="Winged helix' DNA-binding domain"/>
    <property type="match status" value="1"/>
</dbReference>
<dbReference type="SUPFAM" id="SSF53067">
    <property type="entry name" value="Actin-like ATPase domain"/>
    <property type="match status" value="1"/>
</dbReference>
<dbReference type="Proteomes" id="UP001596380">
    <property type="component" value="Unassembled WGS sequence"/>
</dbReference>
<dbReference type="Gene3D" id="3.30.420.40">
    <property type="match status" value="2"/>
</dbReference>
<dbReference type="InterPro" id="IPR000835">
    <property type="entry name" value="HTH_MarR-typ"/>
</dbReference>
<sequence>MESSDARRANRAAVLGHLLALGAATRVAIGRATGLSKATVSRVVDELMHDGLVREGGPMSGGGPGRQALALRLAGEDRVVCGVDLGGTHTRFLVTDLGGRVRAWARESTPHDRDAAGIAAWLAGHIGALTGDTAPSATAIGLPGAVHPGTGAVRTVPNLPQLEGTALREALDGLLTGVLAFDNDVNAALRGEVTAGAARGHGTAVLVAAGTGLGAAVHLDGRPLPGRTGGVGEFGVLPHGAGTLEDAISGGGMVRRARERGHAVGDAAEIFAAAANGAGTGLRAVLDEAREALGVLLTAVTVAYEPEVVVLGGGVAPAFGPWLPGLRAALAEVTPRPPLLRPSALGDPAGAIGSWVTALQAVYQGMDVALPDLGGVATTVLKHLTKEDPHVPASPA</sequence>
<dbReference type="InterPro" id="IPR036388">
    <property type="entry name" value="WH-like_DNA-bd_sf"/>
</dbReference>
<accession>A0ABW2C9E6</accession>
<dbReference type="PANTHER" id="PTHR18964:SF149">
    <property type="entry name" value="BIFUNCTIONAL UDP-N-ACETYLGLUCOSAMINE 2-EPIMERASE_N-ACETYLMANNOSAMINE KINASE"/>
    <property type="match status" value="1"/>
</dbReference>
<dbReference type="RefSeq" id="WP_160819994.1">
    <property type="nucleotide sequence ID" value="NZ_JBHSXE010000001.1"/>
</dbReference>
<protein>
    <submittedName>
        <fullName evidence="3">ROK family protein</fullName>
    </submittedName>
</protein>
<gene>
    <name evidence="3" type="ORF">ACFQKB_01270</name>
</gene>
<name>A0ABW2C9E6_9ACTN</name>
<dbReference type="EMBL" id="JBHSXS010000001">
    <property type="protein sequence ID" value="MFC6878387.1"/>
    <property type="molecule type" value="Genomic_DNA"/>
</dbReference>
<dbReference type="InterPro" id="IPR000600">
    <property type="entry name" value="ROK"/>
</dbReference>
<evidence type="ECO:0000313" key="3">
    <source>
        <dbReference type="EMBL" id="MFC6878387.1"/>
    </source>
</evidence>
<evidence type="ECO:0000259" key="2">
    <source>
        <dbReference type="Pfam" id="PF12802"/>
    </source>
</evidence>
<dbReference type="Pfam" id="PF00480">
    <property type="entry name" value="ROK"/>
    <property type="match status" value="1"/>
</dbReference>
<feature type="domain" description="HTH marR-type" evidence="2">
    <location>
        <begin position="12"/>
        <end position="54"/>
    </location>
</feature>
<reference evidence="4" key="1">
    <citation type="journal article" date="2019" name="Int. J. Syst. Evol. Microbiol.">
        <title>The Global Catalogue of Microorganisms (GCM) 10K type strain sequencing project: providing services to taxonomists for standard genome sequencing and annotation.</title>
        <authorList>
            <consortium name="The Broad Institute Genomics Platform"/>
            <consortium name="The Broad Institute Genome Sequencing Center for Infectious Disease"/>
            <person name="Wu L."/>
            <person name="Ma J."/>
        </authorList>
    </citation>
    <scope>NUCLEOTIDE SEQUENCE [LARGE SCALE GENOMIC DNA]</scope>
    <source>
        <strain evidence="4">JCM 3369</strain>
    </source>
</reference>